<proteinExistence type="predicted"/>
<keyword evidence="4" id="KW-1185">Reference proteome</keyword>
<keyword evidence="2" id="KW-0812">Transmembrane</keyword>
<gene>
    <name evidence="3" type="ORF">ONB1V03_LOCUS8943</name>
</gene>
<feature type="region of interest" description="Disordered" evidence="1">
    <location>
        <begin position="132"/>
        <end position="151"/>
    </location>
</feature>
<evidence type="ECO:0000256" key="2">
    <source>
        <dbReference type="SAM" id="Phobius"/>
    </source>
</evidence>
<dbReference type="EMBL" id="CAJPVJ010005367">
    <property type="protein sequence ID" value="CAG2169466.1"/>
    <property type="molecule type" value="Genomic_DNA"/>
</dbReference>
<dbReference type="AlphaFoldDB" id="A0A7R9M4J7"/>
<dbReference type="Proteomes" id="UP000728032">
    <property type="component" value="Unassembled WGS sequence"/>
</dbReference>
<protein>
    <submittedName>
        <fullName evidence="3">Uncharacterized protein</fullName>
    </submittedName>
</protein>
<name>A0A7R9M4J7_9ACAR</name>
<keyword evidence="2" id="KW-1133">Transmembrane helix</keyword>
<keyword evidence="2" id="KW-0472">Membrane</keyword>
<organism evidence="3">
    <name type="scientific">Oppiella nova</name>
    <dbReference type="NCBI Taxonomy" id="334625"/>
    <lineage>
        <taxon>Eukaryota</taxon>
        <taxon>Metazoa</taxon>
        <taxon>Ecdysozoa</taxon>
        <taxon>Arthropoda</taxon>
        <taxon>Chelicerata</taxon>
        <taxon>Arachnida</taxon>
        <taxon>Acari</taxon>
        <taxon>Acariformes</taxon>
        <taxon>Sarcoptiformes</taxon>
        <taxon>Oribatida</taxon>
        <taxon>Brachypylina</taxon>
        <taxon>Oppioidea</taxon>
        <taxon>Oppiidae</taxon>
        <taxon>Oppiella</taxon>
    </lineage>
</organism>
<accession>A0A7R9M4J7</accession>
<feature type="transmembrane region" description="Helical" evidence="2">
    <location>
        <begin position="76"/>
        <end position="98"/>
    </location>
</feature>
<evidence type="ECO:0000256" key="1">
    <source>
        <dbReference type="SAM" id="MobiDB-lite"/>
    </source>
</evidence>
<dbReference type="EMBL" id="OC920192">
    <property type="protein sequence ID" value="CAD7652279.1"/>
    <property type="molecule type" value="Genomic_DNA"/>
</dbReference>
<evidence type="ECO:0000313" key="4">
    <source>
        <dbReference type="Proteomes" id="UP000728032"/>
    </source>
</evidence>
<dbReference type="OrthoDB" id="6366319at2759"/>
<sequence>MALGTENLVSMLARDESTRSWLLPILTFQWNLIMPIATMILSIAFTRSHSAGGLTWTQAVTFYPYWPEWTKSLSTVFQITPLFLVFFVGSVQLVIYLYPKQSSGLFHERIQALFCPTLTSFISDTGAEGSLNTGYVTDDPPPKYEPPPSYSTATARQLVHQIRGRLTPSGSI</sequence>
<evidence type="ECO:0000313" key="3">
    <source>
        <dbReference type="EMBL" id="CAD7652279.1"/>
    </source>
</evidence>
<reference evidence="3" key="1">
    <citation type="submission" date="2020-11" db="EMBL/GenBank/DDBJ databases">
        <authorList>
            <person name="Tran Van P."/>
        </authorList>
    </citation>
    <scope>NUCLEOTIDE SEQUENCE</scope>
</reference>
<feature type="transmembrane region" description="Helical" evidence="2">
    <location>
        <begin position="21"/>
        <end position="45"/>
    </location>
</feature>
<feature type="non-terminal residue" evidence="3">
    <location>
        <position position="1"/>
    </location>
</feature>